<comment type="caution">
    <text evidence="17">The sequence shown here is derived from an EMBL/GenBank/DDBJ whole genome shotgun (WGS) entry which is preliminary data.</text>
</comment>
<dbReference type="PANTHER" id="PTHR47966">
    <property type="entry name" value="BETA-SITE APP-CLEAVING ENZYME, ISOFORM A-RELATED"/>
    <property type="match status" value="1"/>
</dbReference>
<feature type="domain" description="Peptidase A1" evidence="16">
    <location>
        <begin position="70"/>
        <end position="369"/>
    </location>
</feature>
<organism evidence="17 18">
    <name type="scientific">Candidozyma haemuli</name>
    <dbReference type="NCBI Taxonomy" id="45357"/>
    <lineage>
        <taxon>Eukaryota</taxon>
        <taxon>Fungi</taxon>
        <taxon>Dikarya</taxon>
        <taxon>Ascomycota</taxon>
        <taxon>Saccharomycotina</taxon>
        <taxon>Pichiomycetes</taxon>
        <taxon>Metschnikowiaceae</taxon>
        <taxon>Candidozyma</taxon>
    </lineage>
</organism>
<keyword evidence="10" id="KW-0865">Zymogen</keyword>
<dbReference type="EC" id="3.4.23.24" evidence="4"/>
<dbReference type="SUPFAM" id="SSF50630">
    <property type="entry name" value="Acid proteases"/>
    <property type="match status" value="1"/>
</dbReference>
<proteinExistence type="inferred from homology"/>
<feature type="disulfide bond" evidence="13">
    <location>
        <begin position="299"/>
        <end position="332"/>
    </location>
</feature>
<dbReference type="Gene3D" id="2.40.70.10">
    <property type="entry name" value="Acid Proteases"/>
    <property type="match status" value="2"/>
</dbReference>
<evidence type="ECO:0000256" key="8">
    <source>
        <dbReference type="ARBA" id="ARBA00022750"/>
    </source>
</evidence>
<gene>
    <name evidence="17" type="ORF">CXQ85_003771</name>
</gene>
<keyword evidence="11 13" id="KW-1015">Disulfide bond</keyword>
<dbReference type="AlphaFoldDB" id="A0A2V1B267"/>
<evidence type="ECO:0000313" key="17">
    <source>
        <dbReference type="EMBL" id="PVH23481.1"/>
    </source>
</evidence>
<keyword evidence="9 14" id="KW-0378">Hydrolase</keyword>
<dbReference type="InterPro" id="IPR021109">
    <property type="entry name" value="Peptidase_aspartic_dom_sf"/>
</dbReference>
<dbReference type="InterPro" id="IPR033121">
    <property type="entry name" value="PEPTIDASE_A1"/>
</dbReference>
<keyword evidence="5" id="KW-0964">Secreted</keyword>
<accession>A0A2V1B267</accession>
<comment type="similarity">
    <text evidence="3 14">Belongs to the peptidase A1 family.</text>
</comment>
<dbReference type="PRINTS" id="PR00792">
    <property type="entry name" value="PEPSIN"/>
</dbReference>
<evidence type="ECO:0000256" key="15">
    <source>
        <dbReference type="SAM" id="SignalP"/>
    </source>
</evidence>
<evidence type="ECO:0000256" key="1">
    <source>
        <dbReference type="ARBA" id="ARBA00001675"/>
    </source>
</evidence>
<dbReference type="InterPro" id="IPR001461">
    <property type="entry name" value="Aspartic_peptidase_A1"/>
</dbReference>
<keyword evidence="7 15" id="KW-0732">Signal</keyword>
<reference evidence="17 18" key="1">
    <citation type="submission" date="2017-12" db="EMBL/GenBank/DDBJ databases">
        <title>Genome Sequence of a Multidrug-Resistant Candida haemulonii Isolate from a Patient with Chronic Leg Ulcers in Israel.</title>
        <authorList>
            <person name="Chow N.A."/>
            <person name="Gade L."/>
            <person name="Batra D."/>
            <person name="Rowe L.A."/>
            <person name="Ben-Ami R."/>
            <person name="Loparev V.N."/>
            <person name="Litvintseva A.P."/>
        </authorList>
    </citation>
    <scope>NUCLEOTIDE SEQUENCE [LARGE SCALE GENOMIC DNA]</scope>
    <source>
        <strain evidence="17 18">B11899</strain>
    </source>
</reference>
<feature type="signal peptide" evidence="15">
    <location>
        <begin position="1"/>
        <end position="24"/>
    </location>
</feature>
<feature type="chain" id="PRO_5015865325" description="candidapepsin" evidence="15">
    <location>
        <begin position="25"/>
        <end position="382"/>
    </location>
</feature>
<dbReference type="InterPro" id="IPR001969">
    <property type="entry name" value="Aspartic_peptidase_AS"/>
</dbReference>
<evidence type="ECO:0000256" key="9">
    <source>
        <dbReference type="ARBA" id="ARBA00022801"/>
    </source>
</evidence>
<feature type="active site" evidence="12">
    <location>
        <position position="88"/>
    </location>
</feature>
<dbReference type="Proteomes" id="UP000244309">
    <property type="component" value="Unassembled WGS sequence"/>
</dbReference>
<dbReference type="PROSITE" id="PS00141">
    <property type="entry name" value="ASP_PROTEASE"/>
    <property type="match status" value="1"/>
</dbReference>
<evidence type="ECO:0000256" key="6">
    <source>
        <dbReference type="ARBA" id="ARBA00022670"/>
    </source>
</evidence>
<evidence type="ECO:0000256" key="14">
    <source>
        <dbReference type="RuleBase" id="RU000454"/>
    </source>
</evidence>
<evidence type="ECO:0000256" key="10">
    <source>
        <dbReference type="ARBA" id="ARBA00023145"/>
    </source>
</evidence>
<evidence type="ECO:0000256" key="5">
    <source>
        <dbReference type="ARBA" id="ARBA00022525"/>
    </source>
</evidence>
<evidence type="ECO:0000256" key="7">
    <source>
        <dbReference type="ARBA" id="ARBA00022729"/>
    </source>
</evidence>
<dbReference type="VEuPathDB" id="FungiDB:CXQ85_003771"/>
<dbReference type="InterPro" id="IPR033876">
    <property type="entry name" value="SAP-like"/>
</dbReference>
<evidence type="ECO:0000256" key="4">
    <source>
        <dbReference type="ARBA" id="ARBA00013207"/>
    </source>
</evidence>
<evidence type="ECO:0000256" key="11">
    <source>
        <dbReference type="ARBA" id="ARBA00023157"/>
    </source>
</evidence>
<dbReference type="RefSeq" id="XP_025344421.1">
    <property type="nucleotide sequence ID" value="XM_025487405.1"/>
</dbReference>
<dbReference type="Pfam" id="PF00026">
    <property type="entry name" value="Asp"/>
    <property type="match status" value="1"/>
</dbReference>
<comment type="subcellular location">
    <subcellularLocation>
        <location evidence="2">Secreted</location>
    </subcellularLocation>
</comment>
<dbReference type="EMBL" id="PKFO01000011">
    <property type="protein sequence ID" value="PVH23481.1"/>
    <property type="molecule type" value="Genomic_DNA"/>
</dbReference>
<evidence type="ECO:0000313" key="18">
    <source>
        <dbReference type="Proteomes" id="UP000244309"/>
    </source>
</evidence>
<dbReference type="GeneID" id="37009101"/>
<evidence type="ECO:0000256" key="13">
    <source>
        <dbReference type="PIRSR" id="PIRSR601461-2"/>
    </source>
</evidence>
<evidence type="ECO:0000256" key="3">
    <source>
        <dbReference type="ARBA" id="ARBA00007447"/>
    </source>
</evidence>
<dbReference type="STRING" id="45357.A0A2V1B267"/>
<dbReference type="PANTHER" id="PTHR47966:SF65">
    <property type="entry name" value="ASPARTIC-TYPE ENDOPEPTIDASE"/>
    <property type="match status" value="1"/>
</dbReference>
<dbReference type="PROSITE" id="PS51767">
    <property type="entry name" value="PEPTIDASE_A1"/>
    <property type="match status" value="1"/>
</dbReference>
<name>A0A2V1B267_9ASCO</name>
<protein>
    <recommendedName>
        <fullName evidence="4">candidapepsin</fullName>
        <ecNumber evidence="4">3.4.23.24</ecNumber>
    </recommendedName>
</protein>
<dbReference type="GO" id="GO:0005576">
    <property type="term" value="C:extracellular region"/>
    <property type="evidence" value="ECO:0007669"/>
    <property type="project" value="UniProtKB-SubCell"/>
</dbReference>
<dbReference type="GO" id="GO:0004190">
    <property type="term" value="F:aspartic-type endopeptidase activity"/>
    <property type="evidence" value="ECO:0007669"/>
    <property type="project" value="UniProtKB-KW"/>
</dbReference>
<dbReference type="OrthoDB" id="771136at2759"/>
<dbReference type="GO" id="GO:0006508">
    <property type="term" value="P:proteolysis"/>
    <property type="evidence" value="ECO:0007669"/>
    <property type="project" value="UniProtKB-KW"/>
</dbReference>
<keyword evidence="8 14" id="KW-0064">Aspartyl protease</keyword>
<comment type="catalytic activity">
    <reaction evidence="1">
        <text>Preferential cleavage at the carboxyl of hydrophobic amino acids, but fails to cleave 15-Leu-|-Tyr-16, 16-Tyr-|-Leu-17 and 24-Phe-|-Phe-25 of insulin B chain. Activates trypsinogen, and degrades keratin.</text>
        <dbReference type="EC" id="3.4.23.24"/>
    </reaction>
</comment>
<keyword evidence="6 14" id="KW-0645">Protease</keyword>
<evidence type="ECO:0000256" key="2">
    <source>
        <dbReference type="ARBA" id="ARBA00004613"/>
    </source>
</evidence>
<dbReference type="CDD" id="cd05474">
    <property type="entry name" value="SAP_like"/>
    <property type="match status" value="1"/>
</dbReference>
<sequence length="382" mass="42592">MVSFYPLVALALSVQGLAIKPVDSAHQPAKRSEAKVLQLDFDVERTYPSLQLARRDYSGAKLNNSRDVRYFMDMYIGSNKQKIRVDIDTGSSDLWVHDEFYGPSYEGMFNQSESETFNYINESFKISYNDGTVTSGVYGKDTVSLEDGTTLDDFQFAVASNSTNKWTPAIFGISRKVQEAAKQEYDNFPYALVAAGIIPKPSYSIYMSKENGNKGSVLFGGIDQKKYEGDLVSYPISDSWYASIELKTLSYEGKDYTLNRSALLDTGTSWNFLPKDIVMDISKLLGADTCESCDRNVPCDQPNDKFMTFDFGGQQIKLSYADLVVRPQPGMCLLGLDVAGANDNLILGDVFLRHAYTYYDFEENTIAIAPAVDTEESDIVQA</sequence>
<feature type="active site" evidence="12">
    <location>
        <position position="265"/>
    </location>
</feature>
<evidence type="ECO:0000256" key="12">
    <source>
        <dbReference type="PIRSR" id="PIRSR601461-1"/>
    </source>
</evidence>
<keyword evidence="18" id="KW-1185">Reference proteome</keyword>
<evidence type="ECO:0000259" key="16">
    <source>
        <dbReference type="PROSITE" id="PS51767"/>
    </source>
</evidence>